<dbReference type="Pfam" id="PF01960">
    <property type="entry name" value="ArgJ"/>
    <property type="match status" value="1"/>
</dbReference>
<dbReference type="AlphaFoldDB" id="A0A975TT83"/>
<keyword evidence="5 9" id="KW-0808">Transferase</keyword>
<feature type="site" description="Involved in the stabilization of negative charge on the oxyanion by the formation of the oxyanion hole" evidence="9">
    <location>
        <position position="135"/>
    </location>
</feature>
<name>A0A975TT83_9RHOB</name>
<feature type="chain" id="PRO_5038186268" description="Arginine biosynthesis bifunctional protein ArgJ beta chain" evidence="9">
    <location>
        <begin position="209"/>
        <end position="420"/>
    </location>
</feature>
<evidence type="ECO:0000256" key="7">
    <source>
        <dbReference type="ARBA" id="ARBA00023315"/>
    </source>
</evidence>
<reference evidence="11 12" key="1">
    <citation type="submission" date="2021-07" db="EMBL/GenBank/DDBJ databases">
        <title>Karlodiniumbacter phycospheric gen. nov., sp. nov., a phycosphere bacterium isolated from karlodinium veneficum.</title>
        <authorList>
            <person name="Peng Y."/>
            <person name="Jiang L."/>
            <person name="Lee J."/>
        </authorList>
    </citation>
    <scope>NUCLEOTIDE SEQUENCE</scope>
    <source>
        <strain evidence="11 12">N5</strain>
    </source>
</reference>
<evidence type="ECO:0000256" key="9">
    <source>
        <dbReference type="HAMAP-Rule" id="MF_01106"/>
    </source>
</evidence>
<feature type="chain" id="PRO_5038186269" description="Arginine biosynthesis bifunctional protein ArgJ alpha chain" evidence="9">
    <location>
        <begin position="1"/>
        <end position="208"/>
    </location>
</feature>
<dbReference type="SUPFAM" id="SSF56266">
    <property type="entry name" value="DmpA/ArgJ-like"/>
    <property type="match status" value="1"/>
</dbReference>
<dbReference type="PANTHER" id="PTHR23100:SF0">
    <property type="entry name" value="ARGININE BIOSYNTHESIS BIFUNCTIONAL PROTEIN ARGJ, MITOCHONDRIAL"/>
    <property type="match status" value="1"/>
</dbReference>
<dbReference type="GO" id="GO:0004358">
    <property type="term" value="F:L-glutamate N-acetyltransferase activity, acting on acetyl-L-ornithine as donor"/>
    <property type="evidence" value="ECO:0007669"/>
    <property type="project" value="UniProtKB-UniRule"/>
</dbReference>
<dbReference type="InterPro" id="IPR042195">
    <property type="entry name" value="ArgJ_beta_C"/>
</dbReference>
<comment type="subunit">
    <text evidence="2 9">Heterotetramer of two alpha and two beta chains.</text>
</comment>
<keyword evidence="6 9" id="KW-0068">Autocatalytic cleavage</keyword>
<comment type="subcellular location">
    <subcellularLocation>
        <location evidence="9">Cytoplasm</location>
    </subcellularLocation>
</comment>
<dbReference type="GO" id="GO:0006526">
    <property type="term" value="P:L-arginine biosynthetic process"/>
    <property type="evidence" value="ECO:0007669"/>
    <property type="project" value="UniProtKB-UniRule"/>
</dbReference>
<keyword evidence="12" id="KW-1185">Reference proteome</keyword>
<feature type="site" description="Involved in the stabilization of negative charge on the oxyanion by the formation of the oxyanion hole" evidence="9">
    <location>
        <position position="136"/>
    </location>
</feature>
<dbReference type="EC" id="2.3.1.35" evidence="9"/>
<comment type="pathway">
    <text evidence="9">Amino-acid biosynthesis; L-arginine biosynthesis; N(2)-acetyl-L-ornithine from L-glutamate: step 1/4.</text>
</comment>
<keyword evidence="9" id="KW-0511">Multifunctional enzyme</keyword>
<dbReference type="PANTHER" id="PTHR23100">
    <property type="entry name" value="ARGININE BIOSYNTHESIS BIFUNCTIONAL PROTEIN ARGJ"/>
    <property type="match status" value="1"/>
</dbReference>
<accession>A0A975TT83</accession>
<evidence type="ECO:0000313" key="10">
    <source>
        <dbReference type="EMBL" id="MBY4894346.1"/>
    </source>
</evidence>
<dbReference type="EMBL" id="CP078073">
    <property type="protein sequence ID" value="QXL87015.1"/>
    <property type="molecule type" value="Genomic_DNA"/>
</dbReference>
<organism evidence="11">
    <name type="scientific">Gymnodinialimonas phycosphaerae</name>
    <dbReference type="NCBI Taxonomy" id="2841589"/>
    <lineage>
        <taxon>Bacteria</taxon>
        <taxon>Pseudomonadati</taxon>
        <taxon>Pseudomonadota</taxon>
        <taxon>Alphaproteobacteria</taxon>
        <taxon>Rhodobacterales</taxon>
        <taxon>Paracoccaceae</taxon>
        <taxon>Gymnodinialimonas</taxon>
    </lineage>
</organism>
<evidence type="ECO:0000256" key="8">
    <source>
        <dbReference type="ARBA" id="ARBA00049439"/>
    </source>
</evidence>
<feature type="binding site" evidence="9">
    <location>
        <position position="172"/>
    </location>
    <ligand>
        <name>substrate</name>
    </ligand>
</feature>
<evidence type="ECO:0000256" key="3">
    <source>
        <dbReference type="ARBA" id="ARBA00022571"/>
    </source>
</evidence>
<dbReference type="Gene3D" id="3.60.70.12">
    <property type="entry name" value="L-amino peptidase D-ALA esterase/amidase"/>
    <property type="match status" value="1"/>
</dbReference>
<sequence length="420" mass="43428">MGETTVTDTTKGGKAVSPLAPASFPTLPAIDGVRFAAGAVGIKYQDRVDVMLAHVAAESTIAGVFTRSATRSAAVLDCQAKLARLSGEEGFAIVVNSGNSNTFTGKRGVTDVDLIAQAAADALGLPPSRVFTSSTGVIGEPLPAQKITAALPELARMLDVAGAEPAARAIMTTDTFPKGAVAHVDVDGTPVKIMGFAKGSGMIAPDMATMLGYIFTDAAIAPDALQQMLSTCNIASFNAVTVDSDTSTSDTVLIAATGRAGNPLITAPHAAFQAALLDVMQDLAHQIVRDGEGATKFVEVRVSGAETEADADRVARAIANSPLVKTAIAGEDPNWGRIVMAVGKSGAVADRDRLTIRFGDILVAENGWRAESYTEDAGATYMKQAELLIDVDLGLGDGAATVWTCDLTHGYIQINADYRS</sequence>
<comment type="pathway">
    <text evidence="9">Amino-acid biosynthesis; L-arginine biosynthesis; L-ornithine and N-acetyl-L-glutamate from L-glutamate and N(2)-acetyl-L-ornithine (cyclic): step 1/1.</text>
</comment>
<feature type="binding site" evidence="9">
    <location>
        <position position="209"/>
    </location>
    <ligand>
        <name>substrate</name>
    </ligand>
</feature>
<evidence type="ECO:0000256" key="4">
    <source>
        <dbReference type="ARBA" id="ARBA00022605"/>
    </source>
</evidence>
<proteinExistence type="inferred from homology"/>
<evidence type="ECO:0000256" key="1">
    <source>
        <dbReference type="ARBA" id="ARBA00006774"/>
    </source>
</evidence>
<keyword evidence="9" id="KW-0963">Cytoplasm</keyword>
<dbReference type="CDD" id="cd02152">
    <property type="entry name" value="OAT"/>
    <property type="match status" value="1"/>
</dbReference>
<evidence type="ECO:0000256" key="2">
    <source>
        <dbReference type="ARBA" id="ARBA00011475"/>
    </source>
</evidence>
<dbReference type="Gene3D" id="3.10.20.340">
    <property type="entry name" value="ArgJ beta chain, C-terminal domain"/>
    <property type="match status" value="1"/>
</dbReference>
<feature type="binding site" evidence="9">
    <location>
        <position position="198"/>
    </location>
    <ligand>
        <name>substrate</name>
    </ligand>
</feature>
<feature type="active site" description="Nucleophile" evidence="9">
    <location>
        <position position="209"/>
    </location>
</feature>
<dbReference type="FunFam" id="3.10.20.340:FF:000001">
    <property type="entry name" value="Arginine biosynthesis bifunctional protein ArgJ, chloroplastic"/>
    <property type="match status" value="1"/>
</dbReference>
<dbReference type="InterPro" id="IPR016117">
    <property type="entry name" value="ArgJ-like_dom_sf"/>
</dbReference>
<dbReference type="GO" id="GO:0005737">
    <property type="term" value="C:cytoplasm"/>
    <property type="evidence" value="ECO:0007669"/>
    <property type="project" value="UniProtKB-SubCell"/>
</dbReference>
<feature type="site" description="Cleavage; by autolysis" evidence="9">
    <location>
        <begin position="208"/>
        <end position="209"/>
    </location>
</feature>
<protein>
    <recommendedName>
        <fullName evidence="9">Arginine biosynthesis bifunctional protein ArgJ</fullName>
    </recommendedName>
    <domain>
        <recommendedName>
            <fullName evidence="9">Glutamate N-acetyltransferase</fullName>
            <ecNumber evidence="9">2.3.1.35</ecNumber>
        </recommendedName>
        <alternativeName>
            <fullName evidence="9">Ornithine acetyltransferase</fullName>
            <shortName evidence="9">OATase</shortName>
        </alternativeName>
        <alternativeName>
            <fullName evidence="9">Ornithine transacetylase</fullName>
        </alternativeName>
    </domain>
    <domain>
        <recommendedName>
            <fullName evidence="9">Amino-acid acetyltransferase</fullName>
            <ecNumber evidence="9">2.3.1.1</ecNumber>
        </recommendedName>
        <alternativeName>
            <fullName evidence="9">N-acetylglutamate synthase</fullName>
            <shortName evidence="9">AGSase</shortName>
        </alternativeName>
    </domain>
    <component>
        <recommendedName>
            <fullName evidence="9">Arginine biosynthesis bifunctional protein ArgJ alpha chain</fullName>
        </recommendedName>
    </component>
    <component>
        <recommendedName>
            <fullName evidence="9">Arginine biosynthesis bifunctional protein ArgJ beta chain</fullName>
        </recommendedName>
    </component>
</protein>
<dbReference type="EMBL" id="JAIMBW010000001">
    <property type="protein sequence ID" value="MBY4894346.1"/>
    <property type="molecule type" value="Genomic_DNA"/>
</dbReference>
<gene>
    <name evidence="9 11" type="primary">argJ</name>
    <name evidence="10" type="ORF">KUL25_16435</name>
    <name evidence="11" type="ORF">KUL25_16440</name>
</gene>
<dbReference type="NCBIfam" id="TIGR00120">
    <property type="entry name" value="ArgJ"/>
    <property type="match status" value="1"/>
</dbReference>
<feature type="binding site" evidence="9">
    <location>
        <position position="292"/>
    </location>
    <ligand>
        <name>substrate</name>
    </ligand>
</feature>
<comment type="function">
    <text evidence="9">Catalyzes two activities which are involved in the cyclic version of arginine biosynthesis: the synthesis of N-acetylglutamate from glutamate and acetyl-CoA as the acetyl donor, and of ornithine by transacetylation between N(2)-acetylornithine and glutamate.</text>
</comment>
<dbReference type="Proteomes" id="UP000693972">
    <property type="component" value="Unassembled WGS sequence"/>
</dbReference>
<comment type="similarity">
    <text evidence="1 9">Belongs to the ArgJ family.</text>
</comment>
<keyword evidence="3 9" id="KW-0055">Arginine biosynthesis</keyword>
<keyword evidence="7 9" id="KW-0012">Acyltransferase</keyword>
<dbReference type="FunFam" id="3.60.70.12:FF:000001">
    <property type="entry name" value="Arginine biosynthesis bifunctional protein ArgJ, chloroplastic"/>
    <property type="match status" value="1"/>
</dbReference>
<dbReference type="EC" id="2.3.1.1" evidence="9"/>
<feature type="binding site" evidence="9">
    <location>
        <position position="420"/>
    </location>
    <ligand>
        <name>substrate</name>
    </ligand>
</feature>
<feature type="binding site" evidence="9">
    <location>
        <position position="415"/>
    </location>
    <ligand>
        <name>substrate</name>
    </ligand>
</feature>
<dbReference type="NCBIfam" id="NF003802">
    <property type="entry name" value="PRK05388.1"/>
    <property type="match status" value="1"/>
</dbReference>
<dbReference type="HAMAP" id="MF_01106">
    <property type="entry name" value="ArgJ"/>
    <property type="match status" value="1"/>
</dbReference>
<dbReference type="InterPro" id="IPR002813">
    <property type="entry name" value="Arg_biosynth_ArgJ"/>
</dbReference>
<keyword evidence="4 9" id="KW-0028">Amino-acid biosynthesis</keyword>
<comment type="catalytic activity">
    <reaction evidence="8 9">
        <text>N(2)-acetyl-L-ornithine + L-glutamate = N-acetyl-L-glutamate + L-ornithine</text>
        <dbReference type="Rhea" id="RHEA:15349"/>
        <dbReference type="ChEBI" id="CHEBI:29985"/>
        <dbReference type="ChEBI" id="CHEBI:44337"/>
        <dbReference type="ChEBI" id="CHEBI:46911"/>
        <dbReference type="ChEBI" id="CHEBI:57805"/>
        <dbReference type="EC" id="2.3.1.35"/>
    </reaction>
</comment>
<evidence type="ECO:0000256" key="5">
    <source>
        <dbReference type="ARBA" id="ARBA00022679"/>
    </source>
</evidence>
<evidence type="ECO:0000256" key="6">
    <source>
        <dbReference type="ARBA" id="ARBA00022813"/>
    </source>
</evidence>
<dbReference type="GO" id="GO:0004042">
    <property type="term" value="F:L-glutamate N-acetyltransferase activity"/>
    <property type="evidence" value="ECO:0007669"/>
    <property type="project" value="UniProtKB-UniRule"/>
</dbReference>
<comment type="catalytic activity">
    <reaction evidence="9">
        <text>L-glutamate + acetyl-CoA = N-acetyl-L-glutamate + CoA + H(+)</text>
        <dbReference type="Rhea" id="RHEA:24292"/>
        <dbReference type="ChEBI" id="CHEBI:15378"/>
        <dbReference type="ChEBI" id="CHEBI:29985"/>
        <dbReference type="ChEBI" id="CHEBI:44337"/>
        <dbReference type="ChEBI" id="CHEBI:57287"/>
        <dbReference type="ChEBI" id="CHEBI:57288"/>
        <dbReference type="EC" id="2.3.1.1"/>
    </reaction>
</comment>
<evidence type="ECO:0000313" key="11">
    <source>
        <dbReference type="EMBL" id="QXL87015.1"/>
    </source>
</evidence>
<evidence type="ECO:0000313" key="12">
    <source>
        <dbReference type="Proteomes" id="UP000693972"/>
    </source>
</evidence>
<dbReference type="GO" id="GO:0006592">
    <property type="term" value="P:ornithine biosynthetic process"/>
    <property type="evidence" value="ECO:0007669"/>
    <property type="project" value="TreeGrafter"/>
</dbReference>